<proteinExistence type="predicted"/>
<dbReference type="SUPFAM" id="SSF56112">
    <property type="entry name" value="Protein kinase-like (PK-like)"/>
    <property type="match status" value="1"/>
</dbReference>
<keyword evidence="8" id="KW-1185">Reference proteome</keyword>
<protein>
    <recommendedName>
        <fullName evidence="6">Protein kinase domain-containing protein</fullName>
    </recommendedName>
</protein>
<keyword evidence="2" id="KW-0547">Nucleotide-binding</keyword>
<dbReference type="OrthoDB" id="339325at2759"/>
<evidence type="ECO:0000256" key="3">
    <source>
        <dbReference type="ARBA" id="ARBA00022777"/>
    </source>
</evidence>
<evidence type="ECO:0000256" key="4">
    <source>
        <dbReference type="ARBA" id="ARBA00022840"/>
    </source>
</evidence>
<evidence type="ECO:0000256" key="1">
    <source>
        <dbReference type="ARBA" id="ARBA00022679"/>
    </source>
</evidence>
<dbReference type="PANTHER" id="PTHR44329">
    <property type="entry name" value="SERINE/THREONINE-PROTEIN KINASE TNNI3K-RELATED"/>
    <property type="match status" value="1"/>
</dbReference>
<feature type="region of interest" description="Disordered" evidence="5">
    <location>
        <begin position="1"/>
        <end position="27"/>
    </location>
</feature>
<evidence type="ECO:0000256" key="2">
    <source>
        <dbReference type="ARBA" id="ARBA00022741"/>
    </source>
</evidence>
<dbReference type="GO" id="GO:0005524">
    <property type="term" value="F:ATP binding"/>
    <property type="evidence" value="ECO:0007669"/>
    <property type="project" value="UniProtKB-KW"/>
</dbReference>
<dbReference type="PROSITE" id="PS50011">
    <property type="entry name" value="PROTEIN_KINASE_DOM"/>
    <property type="match status" value="1"/>
</dbReference>
<keyword evidence="1" id="KW-0808">Transferase</keyword>
<dbReference type="GO" id="GO:0004674">
    <property type="term" value="F:protein serine/threonine kinase activity"/>
    <property type="evidence" value="ECO:0007669"/>
    <property type="project" value="TreeGrafter"/>
</dbReference>
<evidence type="ECO:0000259" key="6">
    <source>
        <dbReference type="PROSITE" id="PS50011"/>
    </source>
</evidence>
<dbReference type="PANTHER" id="PTHR44329:SF288">
    <property type="entry name" value="MITOGEN-ACTIVATED PROTEIN KINASE KINASE KINASE 20"/>
    <property type="match status" value="1"/>
</dbReference>
<keyword evidence="4" id="KW-0067">ATP-binding</keyword>
<accession>A0A8J5X793</accession>
<dbReference type="InterPro" id="IPR011009">
    <property type="entry name" value="Kinase-like_dom_sf"/>
</dbReference>
<organism evidence="7 8">
    <name type="scientific">Diacronema lutheri</name>
    <name type="common">Unicellular marine alga</name>
    <name type="synonym">Monochrysis lutheri</name>
    <dbReference type="NCBI Taxonomy" id="2081491"/>
    <lineage>
        <taxon>Eukaryota</taxon>
        <taxon>Haptista</taxon>
        <taxon>Haptophyta</taxon>
        <taxon>Pavlovophyceae</taxon>
        <taxon>Pavlovales</taxon>
        <taxon>Pavlovaceae</taxon>
        <taxon>Diacronema</taxon>
    </lineage>
</organism>
<dbReference type="Proteomes" id="UP000751190">
    <property type="component" value="Unassembled WGS sequence"/>
</dbReference>
<dbReference type="Gene3D" id="3.30.200.20">
    <property type="entry name" value="Phosphorylase Kinase, domain 1"/>
    <property type="match status" value="1"/>
</dbReference>
<reference evidence="7" key="1">
    <citation type="submission" date="2021-05" db="EMBL/GenBank/DDBJ databases">
        <title>The genome of the haptophyte Pavlova lutheri (Diacronema luteri, Pavlovales) - a model for lipid biosynthesis in eukaryotic algae.</title>
        <authorList>
            <person name="Hulatt C.J."/>
            <person name="Posewitz M.C."/>
        </authorList>
    </citation>
    <scope>NUCLEOTIDE SEQUENCE</scope>
    <source>
        <strain evidence="7">NIVA-4/92</strain>
    </source>
</reference>
<dbReference type="InterPro" id="IPR051681">
    <property type="entry name" value="Ser/Thr_Kinases-Pseudokinases"/>
</dbReference>
<evidence type="ECO:0000313" key="8">
    <source>
        <dbReference type="Proteomes" id="UP000751190"/>
    </source>
</evidence>
<dbReference type="InterPro" id="IPR008271">
    <property type="entry name" value="Ser/Thr_kinase_AS"/>
</dbReference>
<name>A0A8J5X793_DIALT</name>
<dbReference type="Pfam" id="PF00069">
    <property type="entry name" value="Pkinase"/>
    <property type="match status" value="1"/>
</dbReference>
<dbReference type="PROSITE" id="PS00108">
    <property type="entry name" value="PROTEIN_KINASE_ST"/>
    <property type="match status" value="1"/>
</dbReference>
<dbReference type="InterPro" id="IPR000719">
    <property type="entry name" value="Prot_kinase_dom"/>
</dbReference>
<feature type="domain" description="Protein kinase" evidence="6">
    <location>
        <begin position="60"/>
        <end position="415"/>
    </location>
</feature>
<dbReference type="SMART" id="SM00220">
    <property type="entry name" value="S_TKc"/>
    <property type="match status" value="1"/>
</dbReference>
<dbReference type="AlphaFoldDB" id="A0A8J5X793"/>
<dbReference type="EMBL" id="JAGTXO010000065">
    <property type="protein sequence ID" value="KAG8457708.1"/>
    <property type="molecule type" value="Genomic_DNA"/>
</dbReference>
<comment type="caution">
    <text evidence="7">The sequence shown here is derived from an EMBL/GenBank/DDBJ whole genome shotgun (WGS) entry which is preliminary data.</text>
</comment>
<sequence length="446" mass="47718">MAGPAQQGSHDQDPHPGAGSSHPGADLRDLVPLIQGTADSVRRIRAIVEQDSAVVGADELRYVSPLGQGGFGVVFKCRYTPAPGNMRASLEKLTGRPAADGSFTVAVKKLKGAAETRLGMEAAHAAANGTPGEDLAAKAAREHAEAVAEFAHEVLMLKKLAHPNVIGYVGCAVFQGARAPGGADGDDEDGDEQLALVLEYAQYGSLKDMIARSSRGLAHAYQLAEGLQWCHDIARGMDYLHHCTPPIMHRDLKPGNVMLCAVDGRRVAKVADFGLAALCLERRKIVARQATIALSRAGDGQRSRVYKQFNTTGGVGSLHYMAPENYRGEPYGDHVDQYSFAIILYEVLLRQRAYAGEYLTEVQIADAAAGAKQLRPALPKKWPTEVKELLARCWHPSPAERPSFKPIAAQIKELLASPSADRVLKALAAGGKMGVLEKLGLRSVGQ</sequence>
<evidence type="ECO:0000313" key="7">
    <source>
        <dbReference type="EMBL" id="KAG8457708.1"/>
    </source>
</evidence>
<gene>
    <name evidence="7" type="ORF">KFE25_001494</name>
</gene>
<dbReference type="Gene3D" id="1.10.510.10">
    <property type="entry name" value="Transferase(Phosphotransferase) domain 1"/>
    <property type="match status" value="1"/>
</dbReference>
<evidence type="ECO:0000256" key="5">
    <source>
        <dbReference type="SAM" id="MobiDB-lite"/>
    </source>
</evidence>
<keyword evidence="3" id="KW-0418">Kinase</keyword>